<accession>A0A401W965</accession>
<name>A0A401W965_STREY</name>
<dbReference type="RefSeq" id="WP_125056305.1">
    <property type="nucleotide sequence ID" value="NZ_BHZD01000001.1"/>
</dbReference>
<evidence type="ECO:0000313" key="1">
    <source>
        <dbReference type="EMBL" id="GCD45850.1"/>
    </source>
</evidence>
<organism evidence="1 2">
    <name type="scientific">Streptomyces paromomycinus</name>
    <name type="common">Streptomyces rimosus subsp. paromomycinus</name>
    <dbReference type="NCBI Taxonomy" id="92743"/>
    <lineage>
        <taxon>Bacteria</taxon>
        <taxon>Bacillati</taxon>
        <taxon>Actinomycetota</taxon>
        <taxon>Actinomycetes</taxon>
        <taxon>Kitasatosporales</taxon>
        <taxon>Streptomycetaceae</taxon>
        <taxon>Streptomyces</taxon>
    </lineage>
</organism>
<keyword evidence="2" id="KW-1185">Reference proteome</keyword>
<dbReference type="AlphaFoldDB" id="A0A401W965"/>
<dbReference type="EMBL" id="BHZD01000001">
    <property type="protein sequence ID" value="GCD45850.1"/>
    <property type="molecule type" value="Genomic_DNA"/>
</dbReference>
<evidence type="ECO:0000313" key="2">
    <source>
        <dbReference type="Proteomes" id="UP000286746"/>
    </source>
</evidence>
<proteinExistence type="predicted"/>
<dbReference type="Proteomes" id="UP000286746">
    <property type="component" value="Unassembled WGS sequence"/>
</dbReference>
<comment type="caution">
    <text evidence="1">The sequence shown here is derived from an EMBL/GenBank/DDBJ whole genome shotgun (WGS) entry which is preliminary data.</text>
</comment>
<sequence>MENLDEDCVCRICGFVDSPFRMRGLPLNTICGCCGSEAGIEDTMLEGVRETRGYWVCRSSEWFRPSDKPEDWDLLKQLENIPPEWR</sequence>
<protein>
    <submittedName>
        <fullName evidence="1">Uncharacterized protein</fullName>
    </submittedName>
</protein>
<reference evidence="1 2" key="1">
    <citation type="submission" date="2018-11" db="EMBL/GenBank/DDBJ databases">
        <title>Whole genome sequence of Streptomyces paromomycinus NBRC 15454(T).</title>
        <authorList>
            <person name="Komaki H."/>
            <person name="Tamura T."/>
        </authorList>
    </citation>
    <scope>NUCLEOTIDE SEQUENCE [LARGE SCALE GENOMIC DNA]</scope>
    <source>
        <strain evidence="1 2">NBRC 15454</strain>
    </source>
</reference>
<gene>
    <name evidence="1" type="ORF">GKJPGBOP_05593</name>
</gene>